<keyword evidence="1" id="KW-0812">Transmembrane</keyword>
<dbReference type="Proteomes" id="UP001267426">
    <property type="component" value="Unassembled WGS sequence"/>
</dbReference>
<comment type="caution">
    <text evidence="2">The sequence shown here is derived from an EMBL/GenBank/DDBJ whole genome shotgun (WGS) entry which is preliminary data.</text>
</comment>
<feature type="transmembrane region" description="Helical" evidence="1">
    <location>
        <begin position="65"/>
        <end position="85"/>
    </location>
</feature>
<protein>
    <submittedName>
        <fullName evidence="2">Uncharacterized protein</fullName>
    </submittedName>
</protein>
<feature type="transmembrane region" description="Helical" evidence="1">
    <location>
        <begin position="37"/>
        <end position="58"/>
    </location>
</feature>
<dbReference type="RefSeq" id="WP_311665494.1">
    <property type="nucleotide sequence ID" value="NZ_JAVRHT010000047.1"/>
</dbReference>
<name>A0ABU3BUQ2_9BACT</name>
<evidence type="ECO:0000256" key="1">
    <source>
        <dbReference type="SAM" id="Phobius"/>
    </source>
</evidence>
<sequence length="336" mass="36242">MTARRLPSPLWFAAPLLAVYAAAFVVLEVLPRADDAGAVAAGLTVDLVVLVPALYYAVLVRGRGWPTVTVAPMALVSYGAASALVPPEHHALLSALGYVLPAVELALVGYVGYKAWGVIRAKREVDAAGGDVYDRLRETLRDAFDVPAVAGALAYEVALLHYAFAVRPAEPPEHGVAYHRRGGYGAVVAAVLMAAALELVGVHFLLRSWSETAALVHLALSLYGVVWIVGDYRAMRRRPHELRADGLRLRCGLRWDVEVPWGAVLSVRKTRRPAPGDDYLSTVPVGDTGYLVELRAPVRATGPYGITRDVRRIGLVVDEPAAFEERLRECGVDVEA</sequence>
<gene>
    <name evidence="2" type="ORF">RM540_14780</name>
</gene>
<feature type="transmembrane region" description="Helical" evidence="1">
    <location>
        <begin position="91"/>
        <end position="113"/>
    </location>
</feature>
<feature type="transmembrane region" description="Helical" evidence="1">
    <location>
        <begin position="184"/>
        <end position="206"/>
    </location>
</feature>
<keyword evidence="3" id="KW-1185">Reference proteome</keyword>
<evidence type="ECO:0000313" key="3">
    <source>
        <dbReference type="Proteomes" id="UP001267426"/>
    </source>
</evidence>
<keyword evidence="1" id="KW-0472">Membrane</keyword>
<reference evidence="2 3" key="1">
    <citation type="submission" date="2023-09" db="EMBL/GenBank/DDBJ databases">
        <authorList>
            <person name="Rey-Velasco X."/>
        </authorList>
    </citation>
    <scope>NUCLEOTIDE SEQUENCE [LARGE SCALE GENOMIC DNA]</scope>
    <source>
        <strain evidence="2 3">F394</strain>
    </source>
</reference>
<organism evidence="2 3">
    <name type="scientific">Rubrivirga litoralis</name>
    <dbReference type="NCBI Taxonomy" id="3075598"/>
    <lineage>
        <taxon>Bacteria</taxon>
        <taxon>Pseudomonadati</taxon>
        <taxon>Rhodothermota</taxon>
        <taxon>Rhodothermia</taxon>
        <taxon>Rhodothermales</taxon>
        <taxon>Rubricoccaceae</taxon>
        <taxon>Rubrivirga</taxon>
    </lineage>
</organism>
<keyword evidence="1" id="KW-1133">Transmembrane helix</keyword>
<proteinExistence type="predicted"/>
<feature type="transmembrane region" description="Helical" evidence="1">
    <location>
        <begin position="212"/>
        <end position="230"/>
    </location>
</feature>
<dbReference type="EMBL" id="JAVRHT010000047">
    <property type="protein sequence ID" value="MDT0633019.1"/>
    <property type="molecule type" value="Genomic_DNA"/>
</dbReference>
<accession>A0ABU3BUQ2</accession>
<evidence type="ECO:0000313" key="2">
    <source>
        <dbReference type="EMBL" id="MDT0633019.1"/>
    </source>
</evidence>